<evidence type="ECO:0000313" key="6">
    <source>
        <dbReference type="Proteomes" id="UP000306635"/>
    </source>
</evidence>
<dbReference type="AlphaFoldDB" id="A0A5R9QT34"/>
<keyword evidence="2" id="KW-0238">DNA-binding</keyword>
<evidence type="ECO:0000256" key="2">
    <source>
        <dbReference type="ARBA" id="ARBA00023125"/>
    </source>
</evidence>
<dbReference type="RefSeq" id="WP_138525456.1">
    <property type="nucleotide sequence ID" value="NZ_JAOCBK010000020.1"/>
</dbReference>
<dbReference type="PANTHER" id="PTHR47894:SF1">
    <property type="entry name" value="HTH-TYPE TRANSCRIPTIONAL REGULATOR VQSM"/>
    <property type="match status" value="1"/>
</dbReference>
<protein>
    <submittedName>
        <fullName evidence="5">AraC family transcriptional regulator</fullName>
    </submittedName>
</protein>
<dbReference type="Pfam" id="PF12833">
    <property type="entry name" value="HTH_18"/>
    <property type="match status" value="1"/>
</dbReference>
<evidence type="ECO:0000313" key="5">
    <source>
        <dbReference type="EMBL" id="TLX73150.1"/>
    </source>
</evidence>
<dbReference type="Gene3D" id="1.10.10.60">
    <property type="entry name" value="Homeodomain-like"/>
    <property type="match status" value="1"/>
</dbReference>
<dbReference type="GO" id="GO:0005829">
    <property type="term" value="C:cytosol"/>
    <property type="evidence" value="ECO:0007669"/>
    <property type="project" value="TreeGrafter"/>
</dbReference>
<evidence type="ECO:0000256" key="1">
    <source>
        <dbReference type="ARBA" id="ARBA00023015"/>
    </source>
</evidence>
<dbReference type="InterPro" id="IPR018060">
    <property type="entry name" value="HTH_AraC"/>
</dbReference>
<dbReference type="EMBL" id="SWDV01000030">
    <property type="protein sequence ID" value="TLX73150.1"/>
    <property type="molecule type" value="Genomic_DNA"/>
</dbReference>
<dbReference type="SMART" id="SM00342">
    <property type="entry name" value="HTH_ARAC"/>
    <property type="match status" value="1"/>
</dbReference>
<dbReference type="InterPro" id="IPR032687">
    <property type="entry name" value="AraC-type_N"/>
</dbReference>
<dbReference type="OrthoDB" id="5740883at2"/>
<keyword evidence="1" id="KW-0805">Transcription regulation</keyword>
<feature type="domain" description="HTH araC/xylS-type" evidence="4">
    <location>
        <begin position="237"/>
        <end position="335"/>
    </location>
</feature>
<dbReference type="InterPro" id="IPR020449">
    <property type="entry name" value="Tscrpt_reg_AraC-type_HTH"/>
</dbReference>
<dbReference type="PANTHER" id="PTHR47894">
    <property type="entry name" value="HTH-TYPE TRANSCRIPTIONAL REGULATOR GADX"/>
    <property type="match status" value="1"/>
</dbReference>
<evidence type="ECO:0000256" key="3">
    <source>
        <dbReference type="ARBA" id="ARBA00023163"/>
    </source>
</evidence>
<dbReference type="Pfam" id="PF12625">
    <property type="entry name" value="Arabinose_bd"/>
    <property type="match status" value="1"/>
</dbReference>
<dbReference type="InterPro" id="IPR009057">
    <property type="entry name" value="Homeodomain-like_sf"/>
</dbReference>
<dbReference type="GO" id="GO:0003700">
    <property type="term" value="F:DNA-binding transcription factor activity"/>
    <property type="evidence" value="ECO:0007669"/>
    <property type="project" value="InterPro"/>
</dbReference>
<dbReference type="PRINTS" id="PR00032">
    <property type="entry name" value="HTHARAC"/>
</dbReference>
<dbReference type="PROSITE" id="PS01124">
    <property type="entry name" value="HTH_ARAC_FAMILY_2"/>
    <property type="match status" value="1"/>
</dbReference>
<sequence>MHPATASAAFVNHVLNTAEQYGCDGELLLNEIGLQRERLADPILRIPMHQLRALLELSVRMSGLPHFGLLVGAAVRPGSYGVLGAVSMTSATLGESMSMIRRFGKIVFDSPSSQTHIVIGDGRVLLEDQRITELEPYCACQQDAVLAGWTAFGRWLIGSSAPLLEVQMIHAAQGDAALYDEFFGCPVQFNAPRNALVFPEAMLAARIQGADPRTHKSLLLEADLQLGRSYAPLSVIGRLRALLIEHMPGGEVSLEALASELAMSPRTLQRKLAAEGESFSQVLETMRMELADHYLRRTDSSVMEIALMLGFSQASAFSHAFRQSRGISPADFRKTLRSA</sequence>
<keyword evidence="3" id="KW-0804">Transcription</keyword>
<evidence type="ECO:0000259" key="4">
    <source>
        <dbReference type="PROSITE" id="PS01124"/>
    </source>
</evidence>
<dbReference type="Proteomes" id="UP000306635">
    <property type="component" value="Unassembled WGS sequence"/>
</dbReference>
<organism evidence="5 6">
    <name type="scientific">Pseudomonas nicosulfuronedens</name>
    <dbReference type="NCBI Taxonomy" id="2571105"/>
    <lineage>
        <taxon>Bacteria</taxon>
        <taxon>Pseudomonadati</taxon>
        <taxon>Pseudomonadota</taxon>
        <taxon>Gammaproteobacteria</taxon>
        <taxon>Pseudomonadales</taxon>
        <taxon>Pseudomonadaceae</taxon>
        <taxon>Pseudomonas</taxon>
    </lineage>
</organism>
<dbReference type="SUPFAM" id="SSF46689">
    <property type="entry name" value="Homeodomain-like"/>
    <property type="match status" value="1"/>
</dbReference>
<accession>A0A5R9QT34</accession>
<name>A0A5R9QT34_9PSED</name>
<gene>
    <name evidence="5" type="ORF">FAS41_21500</name>
</gene>
<proteinExistence type="predicted"/>
<keyword evidence="6" id="KW-1185">Reference proteome</keyword>
<dbReference type="GO" id="GO:0000976">
    <property type="term" value="F:transcription cis-regulatory region binding"/>
    <property type="evidence" value="ECO:0007669"/>
    <property type="project" value="TreeGrafter"/>
</dbReference>
<reference evidence="5 6" key="1">
    <citation type="submission" date="2019-04" db="EMBL/GenBank/DDBJ databases">
        <authorList>
            <person name="Li M."/>
        </authorList>
    </citation>
    <scope>NUCLEOTIDE SEQUENCE [LARGE SCALE GENOMIC DNA]</scope>
    <source>
        <strain evidence="5 6">LAM1902</strain>
    </source>
</reference>
<comment type="caution">
    <text evidence="5">The sequence shown here is derived from an EMBL/GenBank/DDBJ whole genome shotgun (WGS) entry which is preliminary data.</text>
</comment>